<name>A0A5E4GBS4_PRUDU</name>
<sequence length="64" mass="6764">PFLTENIGGQSVQAGEVIVTSIIAAGDLELPFGDEDDENQAEQPAAEATPSSRRKRKETASALH</sequence>
<dbReference type="Proteomes" id="UP000327085">
    <property type="component" value="Chromosome 2"/>
</dbReference>
<feature type="non-terminal residue" evidence="2">
    <location>
        <position position="64"/>
    </location>
</feature>
<gene>
    <name evidence="2" type="ORF">ALMOND_2B004503</name>
</gene>
<evidence type="ECO:0000256" key="1">
    <source>
        <dbReference type="SAM" id="MobiDB-lite"/>
    </source>
</evidence>
<feature type="region of interest" description="Disordered" evidence="1">
    <location>
        <begin position="30"/>
        <end position="64"/>
    </location>
</feature>
<accession>A0A5E4GBS4</accession>
<dbReference type="AlphaFoldDB" id="A0A5E4GBS4"/>
<protein>
    <submittedName>
        <fullName evidence="2">PREDICTED: LOC109946780</fullName>
    </submittedName>
</protein>
<organism evidence="2 3">
    <name type="scientific">Prunus dulcis</name>
    <name type="common">Almond</name>
    <name type="synonym">Amygdalus dulcis</name>
    <dbReference type="NCBI Taxonomy" id="3755"/>
    <lineage>
        <taxon>Eukaryota</taxon>
        <taxon>Viridiplantae</taxon>
        <taxon>Streptophyta</taxon>
        <taxon>Embryophyta</taxon>
        <taxon>Tracheophyta</taxon>
        <taxon>Spermatophyta</taxon>
        <taxon>Magnoliopsida</taxon>
        <taxon>eudicotyledons</taxon>
        <taxon>Gunneridae</taxon>
        <taxon>Pentapetalae</taxon>
        <taxon>rosids</taxon>
        <taxon>fabids</taxon>
        <taxon>Rosales</taxon>
        <taxon>Rosaceae</taxon>
        <taxon>Amygdaloideae</taxon>
        <taxon>Amygdaleae</taxon>
        <taxon>Prunus</taxon>
    </lineage>
</organism>
<reference evidence="3" key="1">
    <citation type="journal article" date="2020" name="Plant J.">
        <title>Transposons played a major role in the diversification between the closely related almond and peach genomes: results from the almond genome sequence.</title>
        <authorList>
            <person name="Alioto T."/>
            <person name="Alexiou K.G."/>
            <person name="Bardil A."/>
            <person name="Barteri F."/>
            <person name="Castanera R."/>
            <person name="Cruz F."/>
            <person name="Dhingra A."/>
            <person name="Duval H."/>
            <person name="Fernandez I Marti A."/>
            <person name="Frias L."/>
            <person name="Galan B."/>
            <person name="Garcia J.L."/>
            <person name="Howad W."/>
            <person name="Gomez-Garrido J."/>
            <person name="Gut M."/>
            <person name="Julca I."/>
            <person name="Morata J."/>
            <person name="Puigdomenech P."/>
            <person name="Ribeca P."/>
            <person name="Rubio Cabetas M.J."/>
            <person name="Vlasova A."/>
            <person name="Wirthensohn M."/>
            <person name="Garcia-Mas J."/>
            <person name="Gabaldon T."/>
            <person name="Casacuberta J.M."/>
            <person name="Arus P."/>
        </authorList>
    </citation>
    <scope>NUCLEOTIDE SEQUENCE [LARGE SCALE GENOMIC DNA]</scope>
    <source>
        <strain evidence="3">cv. Texas</strain>
    </source>
</reference>
<proteinExistence type="predicted"/>
<dbReference type="EMBL" id="CABIKO010000505">
    <property type="protein sequence ID" value="VVA37103.1"/>
    <property type="molecule type" value="Genomic_DNA"/>
</dbReference>
<dbReference type="Gramene" id="VVA37103">
    <property type="protein sequence ID" value="VVA37103"/>
    <property type="gene ID" value="Prudul26B004503"/>
</dbReference>
<evidence type="ECO:0000313" key="3">
    <source>
        <dbReference type="Proteomes" id="UP000327085"/>
    </source>
</evidence>
<evidence type="ECO:0000313" key="2">
    <source>
        <dbReference type="EMBL" id="VVA37103.1"/>
    </source>
</evidence>
<feature type="non-terminal residue" evidence="2">
    <location>
        <position position="1"/>
    </location>
</feature>
<dbReference type="InParanoid" id="A0A5E4GBS4"/>